<dbReference type="EMBL" id="CP120682">
    <property type="protein sequence ID" value="WKN34636.1"/>
    <property type="molecule type" value="Genomic_DNA"/>
</dbReference>
<feature type="transmembrane region" description="Helical" evidence="1">
    <location>
        <begin position="166"/>
        <end position="183"/>
    </location>
</feature>
<gene>
    <name evidence="2" type="ORF">K4G66_19090</name>
    <name evidence="3" type="ORF">K4G66_19880</name>
</gene>
<organism evidence="3">
    <name type="scientific">Roseihalotalea indica</name>
    <dbReference type="NCBI Taxonomy" id="2867963"/>
    <lineage>
        <taxon>Bacteria</taxon>
        <taxon>Pseudomonadati</taxon>
        <taxon>Bacteroidota</taxon>
        <taxon>Cytophagia</taxon>
        <taxon>Cytophagales</taxon>
        <taxon>Catalimonadaceae</taxon>
        <taxon>Roseihalotalea</taxon>
    </lineage>
</organism>
<protein>
    <recommendedName>
        <fullName evidence="4">Oligosaccharide repeat unit polymerase</fullName>
    </recommendedName>
</protein>
<feature type="transmembrane region" description="Helical" evidence="1">
    <location>
        <begin position="135"/>
        <end position="159"/>
    </location>
</feature>
<feature type="transmembrane region" description="Helical" evidence="1">
    <location>
        <begin position="104"/>
        <end position="123"/>
    </location>
</feature>
<feature type="transmembrane region" description="Helical" evidence="1">
    <location>
        <begin position="62"/>
        <end position="83"/>
    </location>
</feature>
<feature type="transmembrane region" description="Helical" evidence="1">
    <location>
        <begin position="340"/>
        <end position="361"/>
    </location>
</feature>
<feature type="transmembrane region" description="Helical" evidence="1">
    <location>
        <begin position="6"/>
        <end position="22"/>
    </location>
</feature>
<dbReference type="EMBL" id="CP120682">
    <property type="protein sequence ID" value="WKN34485.1"/>
    <property type="molecule type" value="Genomic_DNA"/>
</dbReference>
<evidence type="ECO:0000313" key="2">
    <source>
        <dbReference type="EMBL" id="WKN34485.1"/>
    </source>
</evidence>
<evidence type="ECO:0000313" key="3">
    <source>
        <dbReference type="EMBL" id="WKN34636.1"/>
    </source>
</evidence>
<evidence type="ECO:0008006" key="4">
    <source>
        <dbReference type="Google" id="ProtNLM"/>
    </source>
</evidence>
<dbReference type="AlphaFoldDB" id="A0AA49GLY1"/>
<accession>A0AA49GLY1</accession>
<keyword evidence="1" id="KW-0812">Transmembrane</keyword>
<proteinExistence type="predicted"/>
<evidence type="ECO:0000256" key="1">
    <source>
        <dbReference type="SAM" id="Phobius"/>
    </source>
</evidence>
<feature type="transmembrane region" description="Helical" evidence="1">
    <location>
        <begin position="212"/>
        <end position="230"/>
    </location>
</feature>
<keyword evidence="1" id="KW-0472">Membrane</keyword>
<reference evidence="3" key="2">
    <citation type="journal article" date="2024" name="Antonie Van Leeuwenhoek">
        <title>Roseihalotalea indica gen. nov., sp. nov., a halophilic Bacteroidetes from mesopelagic Southwest Indian Ocean with higher carbohydrate metabolic potential.</title>
        <authorList>
            <person name="Chen B."/>
            <person name="Zhang M."/>
            <person name="Lin D."/>
            <person name="Ye J."/>
            <person name="Tang K."/>
        </authorList>
    </citation>
    <scope>NUCLEOTIDE SEQUENCE</scope>
    <source>
        <strain evidence="3">TK19036</strain>
    </source>
</reference>
<feature type="transmembrane region" description="Helical" evidence="1">
    <location>
        <begin position="29"/>
        <end position="50"/>
    </location>
</feature>
<keyword evidence="1" id="KW-1133">Transmembrane helix</keyword>
<feature type="transmembrane region" description="Helical" evidence="1">
    <location>
        <begin position="373"/>
        <end position="392"/>
    </location>
</feature>
<sequence>MFRDLLFYTFAFSAFIPIYQAYRSPSRLYELPFLYGVACYVFIIPTLFFVKDDSYLLTDVEFNRYLLNAIICFWGALAGYYSINTQQKYTQISRQQIVKYNESKMFFALLPFIIIGIIGSTLIDPSEFGNEKGGVFAIILFFSRFFRPAAIILLILYLLRPDIKKVTFLLIFLFFSLQFILISGRRSEVFNLALTIMFPLFFIKNIVIPRAFIIPSLILAILVIAIFPTAREFTKRGDYDRLYSLSLTDLSREYLSGEKTNEVIEAAKNMDVVSRADVFYYGTSFYNSLIHQYASSTLFGNEFKQSLRINSNADLTSLRAKYWSGSVSGFKGYLSHTGFAGMYFEFGWFAVIFFFFFGRITKQFFVKAYCGKDIHWISFYCSFTTFILISIYHSMVSIPTMIIPYLLVLYTIKSISKKKDSQYNKVKYA</sequence>
<name>A0AA49GLY1_9BACT</name>
<reference evidence="3" key="1">
    <citation type="journal article" date="2023" name="Comput. Struct. Biotechnol. J.">
        <title>Discovery of a novel marine Bacteroidetes with a rich repertoire of carbohydrate-active enzymes.</title>
        <authorList>
            <person name="Chen B."/>
            <person name="Liu G."/>
            <person name="Chen Q."/>
            <person name="Wang H."/>
            <person name="Liu L."/>
            <person name="Tang K."/>
        </authorList>
    </citation>
    <scope>NUCLEOTIDE SEQUENCE</scope>
    <source>
        <strain evidence="3">TK19036</strain>
    </source>
</reference>